<sequence length="68" mass="7596">MGNNLIGAFLYLKGQRYKEFTVSGFKFQGLGSRFQVPGSRFQVTRPSGLPRLRQLAEGGVGQPQSFTW</sequence>
<protein>
    <submittedName>
        <fullName evidence="1">Uncharacterized protein</fullName>
    </submittedName>
</protein>
<evidence type="ECO:0000313" key="1">
    <source>
        <dbReference type="EMBL" id="OQP39029.1"/>
    </source>
</evidence>
<proteinExistence type="predicted"/>
<organism evidence="1 2">
    <name type="scientific">Niastella koreensis</name>
    <dbReference type="NCBI Taxonomy" id="354356"/>
    <lineage>
        <taxon>Bacteria</taxon>
        <taxon>Pseudomonadati</taxon>
        <taxon>Bacteroidota</taxon>
        <taxon>Chitinophagia</taxon>
        <taxon>Chitinophagales</taxon>
        <taxon>Chitinophagaceae</taxon>
        <taxon>Niastella</taxon>
    </lineage>
</organism>
<dbReference type="Proteomes" id="UP000192277">
    <property type="component" value="Unassembled WGS sequence"/>
</dbReference>
<accession>A0ABX3NQD1</accession>
<keyword evidence="2" id="KW-1185">Reference proteome</keyword>
<evidence type="ECO:0000313" key="2">
    <source>
        <dbReference type="Proteomes" id="UP000192277"/>
    </source>
</evidence>
<name>A0ABX3NQD1_9BACT</name>
<gene>
    <name evidence="1" type="ORF">A4D02_16965</name>
</gene>
<comment type="caution">
    <text evidence="1">The sequence shown here is derived from an EMBL/GenBank/DDBJ whole genome shotgun (WGS) entry which is preliminary data.</text>
</comment>
<dbReference type="EMBL" id="LWBO01000084">
    <property type="protein sequence ID" value="OQP39029.1"/>
    <property type="molecule type" value="Genomic_DNA"/>
</dbReference>
<reference evidence="1 2" key="1">
    <citation type="submission" date="2016-04" db="EMBL/GenBank/DDBJ databases">
        <authorList>
            <person name="Chen L."/>
            <person name="Zhuang W."/>
            <person name="Wang G."/>
        </authorList>
    </citation>
    <scope>NUCLEOTIDE SEQUENCE [LARGE SCALE GENOMIC DNA]</scope>
    <source>
        <strain evidence="2">GR20</strain>
    </source>
</reference>